<dbReference type="SUPFAM" id="SSF47226">
    <property type="entry name" value="Histidine-containing phosphotransfer domain, HPT domain"/>
    <property type="match status" value="1"/>
</dbReference>
<dbReference type="Proteomes" id="UP000663720">
    <property type="component" value="Chromosome"/>
</dbReference>
<dbReference type="InterPro" id="IPR004358">
    <property type="entry name" value="Sig_transdc_His_kin-like_C"/>
</dbReference>
<sequence length="741" mass="82666">MISPKDIYHQEAEELLADIEEAVLDLEAKPYDNGCIDRIFRSIHTIKGSGAMFGFDKISEFSHYIETILDYVRSGKLQVNSKFIDLILASRDHIKSMLNPGEDLILTEDERSIRLIKSFQSILPQDLRLDKLKSGLLKLEPEKLEPEKNIQEKESFDDVLSLSGKHQEQTFHILFRPGLDILINGTDPILLLNELRNMGHCIIKALTGDIPLLKNIDADKCFLAWEIFLITEYNKNAVYDVFIFVKEGSQVIIKNIQPSREAEELVPRLGDILINRGDAAPQDVNEILDKYQEKIGESFIKSGIVTPSIINSALIEQKFLTKEAGKKGAGSLRVSSNKLDNLINLVGELVITQARISQLAKQADDIEEIDLEKKSASMGLLLADLANPIEILERLTADLRDCALDMRMIPIGTIFGKFRRLVRDLSAELGKDIELELYGAETELDKTVIERLNDPLMHLIRNSIDHGIRTPDTRVQHGKNRTGKIKLTAAHKGPHVAITIEDDGMGFDWEAIKQRAIEKGLIKENAELNQNQIFSLVFLPGFSTARQLTSISGRGVGLDVVKQEIDSLGGTIQIKSITGKSTCITMLLPLTLAIIDGLLMEAGDSYFVLPLSLVAECTEIKKEFIDADHERNMLLIRKELIPFIRLKEIFAISGAKKSLADEDLIDHHLAVVRADGFHIGIVADRIIGNIQTVIKSLDKRYQNAEGISGAAIMGDGSLALVIDISGLIRCAIKEEEMFYVK</sequence>
<evidence type="ECO:0000256" key="1">
    <source>
        <dbReference type="ARBA" id="ARBA00000085"/>
    </source>
</evidence>
<feature type="domain" description="CheW-like" evidence="14">
    <location>
        <begin position="594"/>
        <end position="733"/>
    </location>
</feature>
<dbReference type="Gene3D" id="2.30.30.40">
    <property type="entry name" value="SH3 Domains"/>
    <property type="match status" value="1"/>
</dbReference>
<dbReference type="InterPro" id="IPR008207">
    <property type="entry name" value="Sig_transdc_His_kin_Hpt_dom"/>
</dbReference>
<dbReference type="InterPro" id="IPR036890">
    <property type="entry name" value="HATPase_C_sf"/>
</dbReference>
<evidence type="ECO:0000259" key="14">
    <source>
        <dbReference type="PROSITE" id="PS50851"/>
    </source>
</evidence>
<dbReference type="Pfam" id="PF02895">
    <property type="entry name" value="H-kinase_dim"/>
    <property type="match status" value="1"/>
</dbReference>
<evidence type="ECO:0000256" key="9">
    <source>
        <dbReference type="ARBA" id="ARBA00022840"/>
    </source>
</evidence>
<evidence type="ECO:0000256" key="8">
    <source>
        <dbReference type="ARBA" id="ARBA00022777"/>
    </source>
</evidence>
<evidence type="ECO:0000256" key="7">
    <source>
        <dbReference type="ARBA" id="ARBA00022741"/>
    </source>
</evidence>
<keyword evidence="7" id="KW-0547">Nucleotide-binding</keyword>
<dbReference type="GO" id="GO:0005737">
    <property type="term" value="C:cytoplasm"/>
    <property type="evidence" value="ECO:0007669"/>
    <property type="project" value="InterPro"/>
</dbReference>
<dbReference type="InterPro" id="IPR003594">
    <property type="entry name" value="HATPase_dom"/>
</dbReference>
<reference evidence="16" key="1">
    <citation type="journal article" date="2021" name="Microb. Physiol.">
        <title>Proteogenomic Insights into the Physiology of Marine, Sulfate-Reducing, Filamentous Desulfonema limicola and Desulfonema magnum.</title>
        <authorList>
            <person name="Schnaars V."/>
            <person name="Wohlbrand L."/>
            <person name="Scheve S."/>
            <person name="Hinrichs C."/>
            <person name="Reinhardt R."/>
            <person name="Rabus R."/>
        </authorList>
    </citation>
    <scope>NUCLEOTIDE SEQUENCE</scope>
    <source>
        <strain evidence="16">5ac10</strain>
    </source>
</reference>
<dbReference type="PROSITE" id="PS50109">
    <property type="entry name" value="HIS_KIN"/>
    <property type="match status" value="1"/>
</dbReference>
<evidence type="ECO:0000256" key="12">
    <source>
        <dbReference type="PROSITE-ProRule" id="PRU00110"/>
    </source>
</evidence>
<dbReference type="Pfam" id="PF01627">
    <property type="entry name" value="Hpt"/>
    <property type="match status" value="1"/>
</dbReference>
<dbReference type="AlphaFoldDB" id="A0A975BCQ9"/>
<evidence type="ECO:0000259" key="15">
    <source>
        <dbReference type="PROSITE" id="PS50894"/>
    </source>
</evidence>
<dbReference type="Gene3D" id="1.20.120.160">
    <property type="entry name" value="HPT domain"/>
    <property type="match status" value="1"/>
</dbReference>
<dbReference type="PANTHER" id="PTHR43395:SF10">
    <property type="entry name" value="CHEMOTAXIS PROTEIN CHEA"/>
    <property type="match status" value="1"/>
</dbReference>
<gene>
    <name evidence="16" type="primary">cheA3</name>
    <name evidence="16" type="ORF">dnl_53600</name>
</gene>
<keyword evidence="5 12" id="KW-0597">Phosphoprotein</keyword>
<dbReference type="InterPro" id="IPR037006">
    <property type="entry name" value="CheA-like_homodim_sf"/>
</dbReference>
<comment type="function">
    <text evidence="11">Involved in the transmission of sensory signals from the chemoreceptors to the flagellar motors. CheA is autophosphorylated; it can transfer its phosphate group to either CheB or CheY.</text>
</comment>
<dbReference type="Gene3D" id="1.10.287.560">
    <property type="entry name" value="Histidine kinase CheA-like, homodimeric domain"/>
    <property type="match status" value="1"/>
</dbReference>
<accession>A0A975BCQ9</accession>
<dbReference type="InterPro" id="IPR036061">
    <property type="entry name" value="CheW-like_dom_sf"/>
</dbReference>
<dbReference type="PROSITE" id="PS50894">
    <property type="entry name" value="HPT"/>
    <property type="match status" value="1"/>
</dbReference>
<dbReference type="InterPro" id="IPR051315">
    <property type="entry name" value="Bact_Chemotaxis_CheA"/>
</dbReference>
<keyword evidence="9" id="KW-0067">ATP-binding</keyword>
<dbReference type="InterPro" id="IPR002545">
    <property type="entry name" value="CheW-lke_dom"/>
</dbReference>
<keyword evidence="6" id="KW-0808">Transferase</keyword>
<keyword evidence="17" id="KW-1185">Reference proteome</keyword>
<dbReference type="PRINTS" id="PR00344">
    <property type="entry name" value="BCTRLSENSOR"/>
</dbReference>
<dbReference type="SUPFAM" id="SSF55874">
    <property type="entry name" value="ATPase domain of HSP90 chaperone/DNA topoisomerase II/histidine kinase"/>
    <property type="match status" value="1"/>
</dbReference>
<evidence type="ECO:0000256" key="5">
    <source>
        <dbReference type="ARBA" id="ARBA00022553"/>
    </source>
</evidence>
<evidence type="ECO:0000313" key="16">
    <source>
        <dbReference type="EMBL" id="QTA82971.1"/>
    </source>
</evidence>
<dbReference type="CDD" id="cd00088">
    <property type="entry name" value="HPT"/>
    <property type="match status" value="1"/>
</dbReference>
<feature type="domain" description="HPt" evidence="15">
    <location>
        <begin position="1"/>
        <end position="101"/>
    </location>
</feature>
<dbReference type="GO" id="GO:0000155">
    <property type="term" value="F:phosphorelay sensor kinase activity"/>
    <property type="evidence" value="ECO:0007669"/>
    <property type="project" value="InterPro"/>
</dbReference>
<evidence type="ECO:0000256" key="2">
    <source>
        <dbReference type="ARBA" id="ARBA00012438"/>
    </source>
</evidence>
<keyword evidence="8" id="KW-0418">Kinase</keyword>
<feature type="modified residue" description="Phosphohistidine" evidence="12">
    <location>
        <position position="44"/>
    </location>
</feature>
<name>A0A975BCQ9_9BACT</name>
<dbReference type="PROSITE" id="PS50851">
    <property type="entry name" value="CHEW"/>
    <property type="match status" value="1"/>
</dbReference>
<dbReference type="SUPFAM" id="SSF50341">
    <property type="entry name" value="CheW-like"/>
    <property type="match status" value="1"/>
</dbReference>
<evidence type="ECO:0000259" key="13">
    <source>
        <dbReference type="PROSITE" id="PS50109"/>
    </source>
</evidence>
<dbReference type="SMART" id="SM00073">
    <property type="entry name" value="HPT"/>
    <property type="match status" value="1"/>
</dbReference>
<dbReference type="EMBL" id="CP061799">
    <property type="protein sequence ID" value="QTA82971.1"/>
    <property type="molecule type" value="Genomic_DNA"/>
</dbReference>
<dbReference type="GO" id="GO:0006935">
    <property type="term" value="P:chemotaxis"/>
    <property type="evidence" value="ECO:0007669"/>
    <property type="project" value="UniProtKB-KW"/>
</dbReference>
<keyword evidence="10" id="KW-0902">Two-component regulatory system</keyword>
<comment type="catalytic activity">
    <reaction evidence="1">
        <text>ATP + protein L-histidine = ADP + protein N-phospho-L-histidine.</text>
        <dbReference type="EC" id="2.7.13.3"/>
    </reaction>
</comment>
<dbReference type="KEGG" id="dli:dnl_53600"/>
<feature type="domain" description="Histidine kinase" evidence="13">
    <location>
        <begin position="392"/>
        <end position="592"/>
    </location>
</feature>
<dbReference type="Gene3D" id="3.30.565.10">
    <property type="entry name" value="Histidine kinase-like ATPase, C-terminal domain"/>
    <property type="match status" value="1"/>
</dbReference>
<dbReference type="InterPro" id="IPR005467">
    <property type="entry name" value="His_kinase_dom"/>
</dbReference>
<dbReference type="PANTHER" id="PTHR43395">
    <property type="entry name" value="SENSOR HISTIDINE KINASE CHEA"/>
    <property type="match status" value="1"/>
</dbReference>
<evidence type="ECO:0000256" key="11">
    <source>
        <dbReference type="ARBA" id="ARBA00035100"/>
    </source>
</evidence>
<evidence type="ECO:0000256" key="3">
    <source>
        <dbReference type="ARBA" id="ARBA00021495"/>
    </source>
</evidence>
<protein>
    <recommendedName>
        <fullName evidence="3">Chemotaxis protein CheA</fullName>
        <ecNumber evidence="2">2.7.13.3</ecNumber>
    </recommendedName>
</protein>
<dbReference type="EC" id="2.7.13.3" evidence="2"/>
<evidence type="ECO:0000256" key="10">
    <source>
        <dbReference type="ARBA" id="ARBA00023012"/>
    </source>
</evidence>
<dbReference type="InterPro" id="IPR036641">
    <property type="entry name" value="HPT_dom_sf"/>
</dbReference>
<proteinExistence type="predicted"/>
<dbReference type="SMART" id="SM00260">
    <property type="entry name" value="CheW"/>
    <property type="match status" value="1"/>
</dbReference>
<dbReference type="InterPro" id="IPR004105">
    <property type="entry name" value="CheA-like_dim"/>
</dbReference>
<keyword evidence="4" id="KW-0145">Chemotaxis</keyword>
<dbReference type="SMART" id="SM00387">
    <property type="entry name" value="HATPase_c"/>
    <property type="match status" value="1"/>
</dbReference>
<evidence type="ECO:0000256" key="4">
    <source>
        <dbReference type="ARBA" id="ARBA00022500"/>
    </source>
</evidence>
<dbReference type="Pfam" id="PF02518">
    <property type="entry name" value="HATPase_c"/>
    <property type="match status" value="1"/>
</dbReference>
<dbReference type="SMART" id="SM01231">
    <property type="entry name" value="H-kinase_dim"/>
    <property type="match status" value="1"/>
</dbReference>
<evidence type="ECO:0000313" key="17">
    <source>
        <dbReference type="Proteomes" id="UP000663720"/>
    </source>
</evidence>
<organism evidence="16 17">
    <name type="scientific">Desulfonema limicola</name>
    <dbReference type="NCBI Taxonomy" id="45656"/>
    <lineage>
        <taxon>Bacteria</taxon>
        <taxon>Pseudomonadati</taxon>
        <taxon>Thermodesulfobacteriota</taxon>
        <taxon>Desulfobacteria</taxon>
        <taxon>Desulfobacterales</taxon>
        <taxon>Desulfococcaceae</taxon>
        <taxon>Desulfonema</taxon>
    </lineage>
</organism>
<dbReference type="GO" id="GO:0005524">
    <property type="term" value="F:ATP binding"/>
    <property type="evidence" value="ECO:0007669"/>
    <property type="project" value="UniProtKB-KW"/>
</dbReference>
<dbReference type="FunFam" id="3.30.565.10:FF:000016">
    <property type="entry name" value="Chemotaxis protein CheA, putative"/>
    <property type="match status" value="1"/>
</dbReference>
<dbReference type="Pfam" id="PF01584">
    <property type="entry name" value="CheW"/>
    <property type="match status" value="1"/>
</dbReference>
<dbReference type="InterPro" id="IPR036097">
    <property type="entry name" value="HisK_dim/P_sf"/>
</dbReference>
<dbReference type="RefSeq" id="WP_207688827.1">
    <property type="nucleotide sequence ID" value="NZ_CP061799.1"/>
</dbReference>
<dbReference type="SUPFAM" id="SSF47384">
    <property type="entry name" value="Homodimeric domain of signal transducing histidine kinase"/>
    <property type="match status" value="1"/>
</dbReference>
<dbReference type="CDD" id="cd16916">
    <property type="entry name" value="HATPase_CheA-like"/>
    <property type="match status" value="1"/>
</dbReference>
<evidence type="ECO:0000256" key="6">
    <source>
        <dbReference type="ARBA" id="ARBA00022679"/>
    </source>
</evidence>